<proteinExistence type="predicted"/>
<dbReference type="Proteomes" id="UP001371456">
    <property type="component" value="Unassembled WGS sequence"/>
</dbReference>
<name>A0AAN8Y3H6_SOLBU</name>
<keyword evidence="3" id="KW-1185">Reference proteome</keyword>
<dbReference type="Gene3D" id="3.30.420.10">
    <property type="entry name" value="Ribonuclease H-like superfamily/Ribonuclease H"/>
    <property type="match status" value="1"/>
</dbReference>
<sequence length="88" mass="9586">MEVKWETPHLGSYKLNTDASVKQSPGPGGIGGLIRVHLGHRIIGFSEHTPHTNPIRTELLAMRRGLQIDVLDAEAGNHQSDPGVSRTK</sequence>
<dbReference type="InterPro" id="IPR036397">
    <property type="entry name" value="RNaseH_sf"/>
</dbReference>
<dbReference type="InterPro" id="IPR002156">
    <property type="entry name" value="RNaseH_domain"/>
</dbReference>
<evidence type="ECO:0000259" key="1">
    <source>
        <dbReference type="Pfam" id="PF13456"/>
    </source>
</evidence>
<dbReference type="PANTHER" id="PTHR47723:SF23">
    <property type="entry name" value="REVERSE TRANSCRIPTASE-LIKE PROTEIN"/>
    <property type="match status" value="1"/>
</dbReference>
<dbReference type="SUPFAM" id="SSF53098">
    <property type="entry name" value="Ribonuclease H-like"/>
    <property type="match status" value="1"/>
</dbReference>
<evidence type="ECO:0000313" key="3">
    <source>
        <dbReference type="Proteomes" id="UP001371456"/>
    </source>
</evidence>
<accession>A0AAN8Y3H6</accession>
<gene>
    <name evidence="2" type="ORF">RDI58_026619</name>
</gene>
<dbReference type="EMBL" id="JBANQN010000011">
    <property type="protein sequence ID" value="KAK6775618.1"/>
    <property type="molecule type" value="Genomic_DNA"/>
</dbReference>
<feature type="domain" description="RNase H type-1" evidence="1">
    <location>
        <begin position="16"/>
        <end position="68"/>
    </location>
</feature>
<dbReference type="InterPro" id="IPR012337">
    <property type="entry name" value="RNaseH-like_sf"/>
</dbReference>
<dbReference type="InterPro" id="IPR053151">
    <property type="entry name" value="RNase_H-like"/>
</dbReference>
<dbReference type="GO" id="GO:0003676">
    <property type="term" value="F:nucleic acid binding"/>
    <property type="evidence" value="ECO:0007669"/>
    <property type="project" value="InterPro"/>
</dbReference>
<dbReference type="PANTHER" id="PTHR47723">
    <property type="entry name" value="OS05G0353850 PROTEIN"/>
    <property type="match status" value="1"/>
</dbReference>
<dbReference type="GO" id="GO:0004523">
    <property type="term" value="F:RNA-DNA hybrid ribonuclease activity"/>
    <property type="evidence" value="ECO:0007669"/>
    <property type="project" value="InterPro"/>
</dbReference>
<dbReference type="AlphaFoldDB" id="A0AAN8Y3H6"/>
<protein>
    <recommendedName>
        <fullName evidence="1">RNase H type-1 domain-containing protein</fullName>
    </recommendedName>
</protein>
<dbReference type="Pfam" id="PF13456">
    <property type="entry name" value="RVT_3"/>
    <property type="match status" value="1"/>
</dbReference>
<reference evidence="2 3" key="1">
    <citation type="submission" date="2024-02" db="EMBL/GenBank/DDBJ databases">
        <title>de novo genome assembly of Solanum bulbocastanum strain 11H21.</title>
        <authorList>
            <person name="Hosaka A.J."/>
        </authorList>
    </citation>
    <scope>NUCLEOTIDE SEQUENCE [LARGE SCALE GENOMIC DNA]</scope>
    <source>
        <tissue evidence="2">Young leaves</tissue>
    </source>
</reference>
<evidence type="ECO:0000313" key="2">
    <source>
        <dbReference type="EMBL" id="KAK6775618.1"/>
    </source>
</evidence>
<organism evidence="2 3">
    <name type="scientific">Solanum bulbocastanum</name>
    <name type="common">Wild potato</name>
    <dbReference type="NCBI Taxonomy" id="147425"/>
    <lineage>
        <taxon>Eukaryota</taxon>
        <taxon>Viridiplantae</taxon>
        <taxon>Streptophyta</taxon>
        <taxon>Embryophyta</taxon>
        <taxon>Tracheophyta</taxon>
        <taxon>Spermatophyta</taxon>
        <taxon>Magnoliopsida</taxon>
        <taxon>eudicotyledons</taxon>
        <taxon>Gunneridae</taxon>
        <taxon>Pentapetalae</taxon>
        <taxon>asterids</taxon>
        <taxon>lamiids</taxon>
        <taxon>Solanales</taxon>
        <taxon>Solanaceae</taxon>
        <taxon>Solanoideae</taxon>
        <taxon>Solaneae</taxon>
        <taxon>Solanum</taxon>
    </lineage>
</organism>
<comment type="caution">
    <text evidence="2">The sequence shown here is derived from an EMBL/GenBank/DDBJ whole genome shotgun (WGS) entry which is preliminary data.</text>
</comment>